<dbReference type="AlphaFoldDB" id="L9W620"/>
<protein>
    <submittedName>
        <fullName evidence="1">Uncharacterized protein</fullName>
    </submittedName>
</protein>
<keyword evidence="2" id="KW-1185">Reference proteome</keyword>
<dbReference type="Pfam" id="PF19887">
    <property type="entry name" value="DUF6360"/>
    <property type="match status" value="1"/>
</dbReference>
<evidence type="ECO:0000313" key="2">
    <source>
        <dbReference type="Proteomes" id="UP000011599"/>
    </source>
</evidence>
<accession>L9W620</accession>
<dbReference type="EMBL" id="AOHW01000009">
    <property type="protein sequence ID" value="ELY44721.1"/>
    <property type="molecule type" value="Genomic_DNA"/>
</dbReference>
<reference evidence="1 2" key="1">
    <citation type="journal article" date="2014" name="PLoS Genet.">
        <title>Phylogenetically driven sequencing of extremely halophilic archaea reveals strategies for static and dynamic osmo-response.</title>
        <authorList>
            <person name="Becker E.A."/>
            <person name="Seitzer P.M."/>
            <person name="Tritt A."/>
            <person name="Larsen D."/>
            <person name="Krusor M."/>
            <person name="Yao A.I."/>
            <person name="Wu D."/>
            <person name="Madern D."/>
            <person name="Eisen J.A."/>
            <person name="Darling A.E."/>
            <person name="Facciotti M.T."/>
        </authorList>
    </citation>
    <scope>NUCLEOTIDE SEQUENCE [LARGE SCALE GENOMIC DNA]</scope>
    <source>
        <strain evidence="1 2">GA33</strain>
    </source>
</reference>
<sequence>MSLVTGPNWSCRERCSLSDRLITVNAYTTLDYVEATAKGQEFEWGSVAVVNATVDREEPDAVHLQFELDNLAEQHLPKHMVNLELTPEQARALAADLGKHAACGENASAENDSTYSSH</sequence>
<dbReference type="InterPro" id="IPR045940">
    <property type="entry name" value="DUF6360"/>
</dbReference>
<organism evidence="1 2">
    <name type="scientific">Natronorubrum tibetense GA33</name>
    <dbReference type="NCBI Taxonomy" id="1114856"/>
    <lineage>
        <taxon>Archaea</taxon>
        <taxon>Methanobacteriati</taxon>
        <taxon>Methanobacteriota</taxon>
        <taxon>Stenosarchaea group</taxon>
        <taxon>Halobacteria</taxon>
        <taxon>Halobacteriales</taxon>
        <taxon>Natrialbaceae</taxon>
        <taxon>Natronorubrum</taxon>
    </lineage>
</organism>
<dbReference type="PATRIC" id="fig|1114856.3.peg.890"/>
<evidence type="ECO:0000313" key="1">
    <source>
        <dbReference type="EMBL" id="ELY44721.1"/>
    </source>
</evidence>
<name>L9W620_9EURY</name>
<comment type="caution">
    <text evidence="1">The sequence shown here is derived from an EMBL/GenBank/DDBJ whole genome shotgun (WGS) entry which is preliminary data.</text>
</comment>
<dbReference type="eggNOG" id="arCOG04700">
    <property type="taxonomic scope" value="Archaea"/>
</dbReference>
<dbReference type="Proteomes" id="UP000011599">
    <property type="component" value="Unassembled WGS sequence"/>
</dbReference>
<proteinExistence type="predicted"/>
<gene>
    <name evidence="1" type="ORF">C496_04286</name>
</gene>